<comment type="caution">
    <text evidence="6">The sequence shown here is derived from an EMBL/GenBank/DDBJ whole genome shotgun (WGS) entry which is preliminary data.</text>
</comment>
<evidence type="ECO:0000256" key="4">
    <source>
        <dbReference type="ARBA" id="ARBA00023163"/>
    </source>
</evidence>
<dbReference type="Gene3D" id="1.10.10.10">
    <property type="entry name" value="Winged helix-like DNA-binding domain superfamily/Winged helix DNA-binding domain"/>
    <property type="match status" value="1"/>
</dbReference>
<dbReference type="InterPro" id="IPR005119">
    <property type="entry name" value="LysR_subst-bd"/>
</dbReference>
<evidence type="ECO:0000256" key="3">
    <source>
        <dbReference type="ARBA" id="ARBA00023125"/>
    </source>
</evidence>
<evidence type="ECO:0000256" key="2">
    <source>
        <dbReference type="ARBA" id="ARBA00023015"/>
    </source>
</evidence>
<keyword evidence="4" id="KW-0804">Transcription</keyword>
<dbReference type="PRINTS" id="PR00039">
    <property type="entry name" value="HTHLYSR"/>
</dbReference>
<dbReference type="CDD" id="cd08440">
    <property type="entry name" value="PBP2_LTTR_like_4"/>
    <property type="match status" value="1"/>
</dbReference>
<dbReference type="PANTHER" id="PTHR30419:SF8">
    <property type="entry name" value="NITROGEN ASSIMILATION TRANSCRIPTIONAL ACTIVATOR-RELATED"/>
    <property type="match status" value="1"/>
</dbReference>
<dbReference type="Gene3D" id="3.40.190.290">
    <property type="match status" value="1"/>
</dbReference>
<keyword evidence="7" id="KW-1185">Reference proteome</keyword>
<dbReference type="InterPro" id="IPR036390">
    <property type="entry name" value="WH_DNA-bd_sf"/>
</dbReference>
<gene>
    <name evidence="6" type="ORF">GCM10007160_33050</name>
</gene>
<dbReference type="InterPro" id="IPR036388">
    <property type="entry name" value="WH-like_DNA-bd_sf"/>
</dbReference>
<comment type="similarity">
    <text evidence="1">Belongs to the LysR transcriptional regulatory family.</text>
</comment>
<organism evidence="6 7">
    <name type="scientific">Litchfieldella qijiaojingensis</name>
    <dbReference type="NCBI Taxonomy" id="980347"/>
    <lineage>
        <taxon>Bacteria</taxon>
        <taxon>Pseudomonadati</taxon>
        <taxon>Pseudomonadota</taxon>
        <taxon>Gammaproteobacteria</taxon>
        <taxon>Oceanospirillales</taxon>
        <taxon>Halomonadaceae</taxon>
        <taxon>Litchfieldella</taxon>
    </lineage>
</organism>
<evidence type="ECO:0000259" key="5">
    <source>
        <dbReference type="PROSITE" id="PS50931"/>
    </source>
</evidence>
<reference evidence="7" key="1">
    <citation type="journal article" date="2019" name="Int. J. Syst. Evol. Microbiol.">
        <title>The Global Catalogue of Microorganisms (GCM) 10K type strain sequencing project: providing services to taxonomists for standard genome sequencing and annotation.</title>
        <authorList>
            <consortium name="The Broad Institute Genomics Platform"/>
            <consortium name="The Broad Institute Genome Sequencing Center for Infectious Disease"/>
            <person name="Wu L."/>
            <person name="Ma J."/>
        </authorList>
    </citation>
    <scope>NUCLEOTIDE SEQUENCE [LARGE SCALE GENOMIC DNA]</scope>
    <source>
        <strain evidence="7">KCTC 22228</strain>
    </source>
</reference>
<evidence type="ECO:0000313" key="6">
    <source>
        <dbReference type="EMBL" id="GGY02633.1"/>
    </source>
</evidence>
<name>A0ABQ2Z4Z3_9GAMM</name>
<proteinExistence type="inferred from homology"/>
<dbReference type="SUPFAM" id="SSF53850">
    <property type="entry name" value="Periplasmic binding protein-like II"/>
    <property type="match status" value="1"/>
</dbReference>
<dbReference type="SUPFAM" id="SSF46785">
    <property type="entry name" value="Winged helix' DNA-binding domain"/>
    <property type="match status" value="1"/>
</dbReference>
<dbReference type="Pfam" id="PF00126">
    <property type="entry name" value="HTH_1"/>
    <property type="match status" value="1"/>
</dbReference>
<keyword evidence="2" id="KW-0805">Transcription regulation</keyword>
<dbReference type="Pfam" id="PF03466">
    <property type="entry name" value="LysR_substrate"/>
    <property type="match status" value="1"/>
</dbReference>
<dbReference type="EMBL" id="BMXS01000020">
    <property type="protein sequence ID" value="GGY02633.1"/>
    <property type="molecule type" value="Genomic_DNA"/>
</dbReference>
<dbReference type="PROSITE" id="PS50931">
    <property type="entry name" value="HTH_LYSR"/>
    <property type="match status" value="1"/>
</dbReference>
<accession>A0ABQ2Z4Z3</accession>
<dbReference type="Proteomes" id="UP000653056">
    <property type="component" value="Unassembled WGS sequence"/>
</dbReference>
<dbReference type="InterPro" id="IPR000847">
    <property type="entry name" value="LysR_HTH_N"/>
</dbReference>
<dbReference type="InterPro" id="IPR050950">
    <property type="entry name" value="HTH-type_LysR_regulators"/>
</dbReference>
<evidence type="ECO:0000256" key="1">
    <source>
        <dbReference type="ARBA" id="ARBA00009437"/>
    </source>
</evidence>
<dbReference type="RefSeq" id="WP_189471149.1">
    <property type="nucleotide sequence ID" value="NZ_BMXS01000020.1"/>
</dbReference>
<feature type="domain" description="HTH lysR-type" evidence="5">
    <location>
        <begin position="5"/>
        <end position="62"/>
    </location>
</feature>
<dbReference type="PANTHER" id="PTHR30419">
    <property type="entry name" value="HTH-TYPE TRANSCRIPTIONAL REGULATOR YBHD"/>
    <property type="match status" value="1"/>
</dbReference>
<evidence type="ECO:0000313" key="7">
    <source>
        <dbReference type="Proteomes" id="UP000653056"/>
    </source>
</evidence>
<sequence>MLHRLEFLDLQAFIQVAELGTFHEAAQRLHLSQPALTRRIQKLEELLEVELLERTTRRTRLTPIGADFLPRARRMIEEYESSILGIRELATHQKGTVTIACIPTAAFYFLPSVIRGFSEAWPGIRIRILDVSAKEGLERVISGEADFGINMFSTQSPEVSFTPLLRDPFVLALRSDHPLADKERIEWSDLEQVRLITVSRDSGNRTLLDNTLSAEGIRLNSFYEVQHLSTSLGLVESGLGVAILPRMTMPGPDHDTLCSRELPEPRIQRTIGLVRSSSHSISSTAQLFIDMLLEHWGSSHVAHATTMPAREAPRRRR</sequence>
<protein>
    <submittedName>
        <fullName evidence="6">LysR family transcriptional regulator</fullName>
    </submittedName>
</protein>
<keyword evidence="3" id="KW-0238">DNA-binding</keyword>